<dbReference type="SMART" id="SM00564">
    <property type="entry name" value="PQQ"/>
    <property type="match status" value="8"/>
</dbReference>
<dbReference type="PANTHER" id="PTHR43806:SF11">
    <property type="entry name" value="CEREVISIN-RELATED"/>
    <property type="match status" value="1"/>
</dbReference>
<dbReference type="InterPro" id="IPR015943">
    <property type="entry name" value="WD40/YVTN_repeat-like_dom_sf"/>
</dbReference>
<reference evidence="14 16" key="1">
    <citation type="submission" date="2016-06" db="EMBL/GenBank/DDBJ databases">
        <authorList>
            <person name="Kjaerup R.B."/>
            <person name="Dalgaard T.S."/>
            <person name="Juul-Madsen H.R."/>
        </authorList>
    </citation>
    <scope>NUCLEOTIDE SEQUENCE [LARGE SCALE GENOMIC DNA]</scope>
    <source>
        <strain evidence="14 16">DSM 43363</strain>
    </source>
</reference>
<evidence type="ECO:0000259" key="11">
    <source>
        <dbReference type="Pfam" id="PF00082"/>
    </source>
</evidence>
<dbReference type="GO" id="GO:0004556">
    <property type="term" value="F:alpha-amylase activity"/>
    <property type="evidence" value="ECO:0007669"/>
    <property type="project" value="UniProtKB-EC"/>
</dbReference>
<evidence type="ECO:0000256" key="9">
    <source>
        <dbReference type="PROSITE-ProRule" id="PRU01240"/>
    </source>
</evidence>
<keyword evidence="17" id="KW-1185">Reference proteome</keyword>
<dbReference type="RefSeq" id="WP_091630737.1">
    <property type="nucleotide sequence ID" value="NZ_CP109071.1"/>
</dbReference>
<evidence type="ECO:0000313" key="16">
    <source>
        <dbReference type="Proteomes" id="UP000199343"/>
    </source>
</evidence>
<evidence type="ECO:0000256" key="5">
    <source>
        <dbReference type="ARBA" id="ARBA00022801"/>
    </source>
</evidence>
<feature type="domain" description="Pyrrolo-quinoline quinone repeat" evidence="13">
    <location>
        <begin position="946"/>
        <end position="1083"/>
    </location>
</feature>
<dbReference type="InterPro" id="IPR013784">
    <property type="entry name" value="Carb-bd-like_fold"/>
</dbReference>
<feature type="active site" description="Charge relay system" evidence="8 9">
    <location>
        <position position="231"/>
    </location>
</feature>
<evidence type="ECO:0000256" key="1">
    <source>
        <dbReference type="ARBA" id="ARBA00000548"/>
    </source>
</evidence>
<dbReference type="EMBL" id="CP109071">
    <property type="protein sequence ID" value="WSA31800.1"/>
    <property type="molecule type" value="Genomic_DNA"/>
</dbReference>
<feature type="domain" description="Peptidase S8/S53" evidence="11">
    <location>
        <begin position="222"/>
        <end position="497"/>
    </location>
</feature>
<dbReference type="InterPro" id="IPR008969">
    <property type="entry name" value="CarboxyPept-like_regulatory"/>
</dbReference>
<dbReference type="STRING" id="47871.GA0070608_4844"/>
<feature type="domain" description="Pyrrolo-quinoline quinone repeat" evidence="13">
    <location>
        <begin position="701"/>
        <end position="919"/>
    </location>
</feature>
<dbReference type="GO" id="GO:0030246">
    <property type="term" value="F:carbohydrate binding"/>
    <property type="evidence" value="ECO:0007669"/>
    <property type="project" value="InterPro"/>
</dbReference>
<sequence length="3086" mass="316583">MALRSKLAHVLIVAMVWGALGVPDVAAAAPSSASTDGRVSLRDGIPAGQQATAAIGTRTGPAAALVGEKPQRPKVAPEVTEAAADGNGRVGVIIRLRDQVNLSTVAHQARDAVAASGEAESRGRTVVKALQAKAATTQGGVRNLLARAGATRVRPYWVFNGFSASVPASALEQLAASPEVESVALDEQYTLPETTPGAPRLPTWGLEKVRATDVWADHGFTGEGVVVGIMDGGVDGGHPALAGSYRGRDGDHAHSWFAATGENYPTPADGGGHGTHVAGTIVGAPPGDVTGVAPGAEWIAVKIFNDAGRASTSGIHAGFEWMLAPGGDPSKAPDVVNNSWGSDDTYATEFWEDVNAWVAAGIFPNFAAGNNGPGPLTVGSPASFPQTFAVGATDINDQIASFSSRGSATWDGVAHVKPQVSAPGQDIYSTWPRALDPDGYHTISGTSMATPHVTGVIALLLSAKPGLSVDAIRELLTSTARTEPHMGRLPNNDYGVGIADARAAVVAARFSGTVSGTIRGPQGPLGATVSISELGVSTTADPVTGFYDLRVKAGTWTVRFADYGSVPRESRVTVTADGQHKLDVTLAAAAVHDVSGTVRAADGPPLADAEIRFGGTPVAPVYTGPDGRFAARIAAGTYPMSAQLTGYARQSAEKTISGGTTIDFSLTPLNVDSAPEWREYQNNPRRTGQSAEPLTPEALTRRWQVDLPGGQAVFSSPVLAGERIFLVTEDGQLHSRAVSNGVELWRFRGGGAMRGTPAVAGGKVYVGGGDNQVFYALDAGTGAPVWTYPTGDRLTYTTPTVVGDTVYFGTGWGEGNGGWVYALDAQTGALRWRSFIGGQIYFAPTVANGTVFAGSFDARRLVALDAATGAEKWALTRNADSFAAMPTHADGVLYVGTSNFDTGAGSLLAVDASTGAVRWEASGHGDASGSAPNVHGDLVIAGSHSRSAVAAYDRTSGARRWITGAGSAVSSAMVLADGVVIGGSQLDRRAWALDAYTGKLRWEATVSDNVLAAPAFADGKLVVAARNGQLSMFEAPGTITGTVTGPDGARLAATARIGQTGASSQTDPATGVFTLPHRAGSWRLDVSAYGYAATSRNVAVRPGRTVTVDTTLQPIGTGSLAGTVRDESGVPLAGVTVALTGTPVPTTVTDDSGRYEFGAVAAGTYELRVTRNGYAPFQKSVAVAPGERTVADATVQRYQIAVTGDYQGILTGLLTAKGYRVEATTVAAIADRAGDYRLVVANGANDDPGAEVFKRFLANADTAGTSVIFLDTWAGAYGSLTHLSQYTGDPQTVGTGYDKGEVSVIARAGHPLTTGLPVGAQTALLDKNREYAWFAGYGGRSVADLHVGTLEVAGSTIGYQPRTPDSVHVLLSANGVSPWAGPGNGWQPAAYTVFDNAVSYALGATFGTAAGRVTDANGAPLSATVTVAGDKATTAADGSYSVLLPAGEHTLRVEAPGFTTREVTVRVTERGTVTTDLSLLTSGSGTVTGVVRSGDTLVAGATVTVAGVDRSATSAADGRFTISDVPGGTYSLRATATGYVPASVAGTVVVDGQVTTTDVELTRSTRVAVVGDARDAVAAELTTFLNANHLTATATGWEAVDQLDRYDVVVFNTPSNPGRAAFLAALGKLDAAGVSGVFIEGATSAASGAGLLRTHLGNPTGRSFESTDGYPMLYPTDATHPVFAGVSTPLRIMVADEWAGYYTGHTGFNLADFGTSTSGVLGGGVSYEPRTATSVRLLLSGLSASSLASPSNGWSVDGKRVFLNAVGWAAAPRLAGYDAEITGVDGQGVAGLSARIVETNTAAQVSDTGRISLAHPAGTYTLEVKAFGYQTHTRQVTLTAGKVEDVQIALTSGEVGTITGTVTDRQTGAALAGATVQLDGAPRTTVTGPDGRFSLTEVEAGRYAVRVSAAGHVRQVFPDVVVTKGAGTALALGLRPSPKVAVLGDHEGRAKAHLAGWGYQAADLAWTDVSAVGNYDLVLANLAANSGTDPGAAGWAAFEDAIVRADVPVVWLDQYGRGAIKYLTRYDGDPQVRAEDRLDGPTQAKVLADHPLTAGFPAGSTVPLTADNAEYSYFTGFSGVTVANLVTGAQGERGGTIGYRGRSAGSVDVLLSTMSISTYGYPATADQPAKNWTPQTELLFHNALRYALDAPPLAATVRGTVRSSATGEPTASTVTVVETGATATVRAGDGSYALPLQPGTWTLRVGTFGHQDVERSVTVVGGDTPTVDITLPVAASGTIEGTVRTAEGAPVAGAAVTVEGTPLSGATGAGGTYRIAGVPTGSHSLRIHAEGYGIAQRPVTVQSEQRVVVDVELAAARVLAVAGDSAKGEIAALLSADGHLVRNWNWADIHLHVPELGKVDAVVLNGQSPSPTAAELNAFLTAAAEAEVSVIMAGQWGSGAVRAARTARNDPSGVTDGFTDDGMAITYTPSAPHPIFAGFEVGKPIPLMRNPQGNAQQWQWFSGYSGETIASIGEENTGDLGGGVGVKFTSPSSVEILLAGLASGSYGRPGDRWTPEAVGIYLNAVKWALDASQGGLVGTVTGDGAPLAGAEVRVVEAGLTTRTGADGTFRLGMPGGTYTVQVSALGFVRHEATVTVKTGETLTLPVAMVPVPRGSISGTVTDTDGTAIAGARLVASGPTAGEAISDADGRYTLAGLIPGDYQLVVDAKHHLTGSAKATVVADQAATVAVRLKPTDVAVLGDVGGALTGFLRGEGVAAEANDWSGTLTRLPAYRVVVVNGGDPTEQEFDALVSAADAAEVSLVFTGTWGAANGGIRLLERYGDGAVTVGGQGYRNGPVGLVGFDRKHPVFAGIADPAAIVAPDGYWSDLASYSGTYLANLSVGGAEGNSGKGVAVAYDFRTARSMHLLVSVGAVSTLMGPGHGWTEDTGRLVRNAVAWAGDAVQAVPARPVLTAPVTKVSAETVTLTGSAEFRSTVDIRRNGVPVGTAVTGRDGRYAVEVPLRPGANRFTAVATNHAGASASSRQVTVIRYTGRFTFAGLNGNGTTVAFVEFLDGTRGPVRVDDGVTLVLRDTNGAVVREQPMEWDRRGERYTTRLTKLPKGEYTVQVRATVDGWPIPLDGGKITRG</sequence>
<dbReference type="Pfam" id="PF05922">
    <property type="entry name" value="Inhibitor_I9"/>
    <property type="match status" value="1"/>
</dbReference>
<evidence type="ECO:0000313" key="17">
    <source>
        <dbReference type="Proteomes" id="UP001334804"/>
    </source>
</evidence>
<feature type="active site" description="Charge relay system" evidence="8 9">
    <location>
        <position position="447"/>
    </location>
</feature>
<dbReference type="GO" id="GO:0005975">
    <property type="term" value="P:carbohydrate metabolic process"/>
    <property type="evidence" value="ECO:0007669"/>
    <property type="project" value="UniProtKB-ARBA"/>
</dbReference>
<comment type="catalytic activity">
    <reaction evidence="1">
        <text>Endohydrolysis of (1-&gt;4)-alpha-D-glucosidic linkages in polysaccharides containing three or more (1-&gt;4)-alpha-linked D-glucose units.</text>
        <dbReference type="EC" id="3.2.1.1"/>
    </reaction>
</comment>
<feature type="domain" description="Inhibitor I9" evidence="12">
    <location>
        <begin position="156"/>
        <end position="191"/>
    </location>
</feature>
<dbReference type="InterPro" id="IPR011047">
    <property type="entry name" value="Quinoprotein_ADH-like_sf"/>
</dbReference>
<dbReference type="PROSITE" id="PS00137">
    <property type="entry name" value="SUBTILASE_HIS"/>
    <property type="match status" value="1"/>
</dbReference>
<comment type="similarity">
    <text evidence="2 9">Belongs to the peptidase S8 family.</text>
</comment>
<evidence type="ECO:0000313" key="15">
    <source>
        <dbReference type="EMBL" id="WSA31800.1"/>
    </source>
</evidence>
<dbReference type="Gene3D" id="2.40.128.630">
    <property type="match status" value="2"/>
</dbReference>
<dbReference type="Pfam" id="PF00082">
    <property type="entry name" value="Peptidase_S8"/>
    <property type="match status" value="1"/>
</dbReference>
<dbReference type="Gene3D" id="2.60.40.10">
    <property type="entry name" value="Immunoglobulins"/>
    <property type="match status" value="1"/>
</dbReference>
<gene>
    <name evidence="14" type="ORF">GA0070608_4844</name>
    <name evidence="15" type="ORF">OIE14_27365</name>
</gene>
<proteinExistence type="inferred from homology"/>
<organism evidence="14 16">
    <name type="scientific">Micromonospora peucetia</name>
    <dbReference type="NCBI Taxonomy" id="47871"/>
    <lineage>
        <taxon>Bacteria</taxon>
        <taxon>Bacillati</taxon>
        <taxon>Actinomycetota</taxon>
        <taxon>Actinomycetes</taxon>
        <taxon>Micromonosporales</taxon>
        <taxon>Micromonosporaceae</taxon>
        <taxon>Micromonospora</taxon>
    </lineage>
</organism>
<dbReference type="InterPro" id="IPR018391">
    <property type="entry name" value="PQQ_b-propeller_rpt"/>
</dbReference>
<dbReference type="Pfam" id="PF13360">
    <property type="entry name" value="PQQ_2"/>
    <property type="match status" value="2"/>
</dbReference>
<evidence type="ECO:0000256" key="8">
    <source>
        <dbReference type="PIRSR" id="PIRSR615500-1"/>
    </source>
</evidence>
<dbReference type="InterPro" id="IPR013783">
    <property type="entry name" value="Ig-like_fold"/>
</dbReference>
<dbReference type="EMBL" id="FMIC01000002">
    <property type="protein sequence ID" value="SCL72071.1"/>
    <property type="molecule type" value="Genomic_DNA"/>
</dbReference>
<dbReference type="Proteomes" id="UP000199343">
    <property type="component" value="Unassembled WGS sequence"/>
</dbReference>
<dbReference type="Gene3D" id="2.130.10.10">
    <property type="entry name" value="YVTN repeat-like/Quinoprotein amine dehydrogenase"/>
    <property type="match status" value="1"/>
</dbReference>
<evidence type="ECO:0000313" key="14">
    <source>
        <dbReference type="EMBL" id="SCL72071.1"/>
    </source>
</evidence>
<protein>
    <recommendedName>
        <fullName evidence="3">alpha-amylase</fullName>
        <ecNumber evidence="3">3.2.1.1</ecNumber>
    </recommendedName>
    <alternativeName>
        <fullName evidence="7">1,4-alpha-D-glucan glucanohydrolase</fullName>
    </alternativeName>
</protein>
<evidence type="ECO:0000259" key="13">
    <source>
        <dbReference type="Pfam" id="PF13360"/>
    </source>
</evidence>
<evidence type="ECO:0000256" key="2">
    <source>
        <dbReference type="ARBA" id="ARBA00011073"/>
    </source>
</evidence>
<dbReference type="Gene3D" id="3.40.50.200">
    <property type="entry name" value="Peptidase S8/S53 domain"/>
    <property type="match status" value="1"/>
</dbReference>
<dbReference type="InterPro" id="IPR036852">
    <property type="entry name" value="Peptidase_S8/S53_dom_sf"/>
</dbReference>
<feature type="chain" id="PRO_5008749193" description="alpha-amylase" evidence="10">
    <location>
        <begin position="29"/>
        <end position="3086"/>
    </location>
</feature>
<dbReference type="GO" id="GO:0004252">
    <property type="term" value="F:serine-type endopeptidase activity"/>
    <property type="evidence" value="ECO:0007669"/>
    <property type="project" value="UniProtKB-UniRule"/>
</dbReference>
<dbReference type="PROSITE" id="PS51892">
    <property type="entry name" value="SUBTILASE"/>
    <property type="match status" value="1"/>
</dbReference>
<dbReference type="InterPro" id="IPR022398">
    <property type="entry name" value="Peptidase_S8_His-AS"/>
</dbReference>
<dbReference type="PRINTS" id="PR00723">
    <property type="entry name" value="SUBTILISIN"/>
</dbReference>
<keyword evidence="10" id="KW-0732">Signal</keyword>
<reference evidence="15 17" key="2">
    <citation type="submission" date="2022-10" db="EMBL/GenBank/DDBJ databases">
        <title>The complete genomes of actinobacterial strains from the NBC collection.</title>
        <authorList>
            <person name="Joergensen T.S."/>
            <person name="Alvarez Arevalo M."/>
            <person name="Sterndorff E.B."/>
            <person name="Faurdal D."/>
            <person name="Vuksanovic O."/>
            <person name="Mourched A.-S."/>
            <person name="Charusanti P."/>
            <person name="Shaw S."/>
            <person name="Blin K."/>
            <person name="Weber T."/>
        </authorList>
    </citation>
    <scope>NUCLEOTIDE SEQUENCE [LARGE SCALE GENOMIC DNA]</scope>
    <source>
        <strain evidence="15 17">NBC 01809</strain>
    </source>
</reference>
<dbReference type="InterPro" id="IPR023828">
    <property type="entry name" value="Peptidase_S8_Ser-AS"/>
</dbReference>
<feature type="active site" description="Charge relay system" evidence="8 9">
    <location>
        <position position="273"/>
    </location>
</feature>
<evidence type="ECO:0000256" key="3">
    <source>
        <dbReference type="ARBA" id="ARBA00012595"/>
    </source>
</evidence>
<dbReference type="OrthoDB" id="9813435at2"/>
<dbReference type="EC" id="3.2.1.1" evidence="3"/>
<dbReference type="InterPro" id="IPR000209">
    <property type="entry name" value="Peptidase_S8/S53_dom"/>
</dbReference>
<dbReference type="PROSITE" id="PS00138">
    <property type="entry name" value="SUBTILASE_SER"/>
    <property type="match status" value="1"/>
</dbReference>
<dbReference type="Pfam" id="PF13620">
    <property type="entry name" value="CarboxypepD_reg"/>
    <property type="match status" value="8"/>
</dbReference>
<evidence type="ECO:0000256" key="7">
    <source>
        <dbReference type="ARBA" id="ARBA00030238"/>
    </source>
</evidence>
<name>A0A1C6W0J4_9ACTN</name>
<dbReference type="InterPro" id="IPR002372">
    <property type="entry name" value="PQQ_rpt_dom"/>
</dbReference>
<keyword evidence="6 9" id="KW-0720">Serine protease</keyword>
<evidence type="ECO:0000259" key="12">
    <source>
        <dbReference type="Pfam" id="PF05922"/>
    </source>
</evidence>
<dbReference type="PANTHER" id="PTHR43806">
    <property type="entry name" value="PEPTIDASE S8"/>
    <property type="match status" value="1"/>
</dbReference>
<dbReference type="Proteomes" id="UP001334804">
    <property type="component" value="Chromosome"/>
</dbReference>
<dbReference type="InterPro" id="IPR015500">
    <property type="entry name" value="Peptidase_S8_subtilisin-rel"/>
</dbReference>
<evidence type="ECO:0000256" key="4">
    <source>
        <dbReference type="ARBA" id="ARBA00022670"/>
    </source>
</evidence>
<dbReference type="SUPFAM" id="SSF50998">
    <property type="entry name" value="Quinoprotein alcohol dehydrogenase-like"/>
    <property type="match status" value="2"/>
</dbReference>
<accession>A0A1C6W0J4</accession>
<keyword evidence="4 9" id="KW-0645">Protease</keyword>
<dbReference type="SUPFAM" id="SSF49464">
    <property type="entry name" value="Carboxypeptidase regulatory domain-like"/>
    <property type="match status" value="5"/>
</dbReference>
<keyword evidence="5 9" id="KW-0378">Hydrolase</keyword>
<feature type="signal peptide" evidence="10">
    <location>
        <begin position="1"/>
        <end position="28"/>
    </location>
</feature>
<dbReference type="InterPro" id="IPR050131">
    <property type="entry name" value="Peptidase_S8_subtilisin-like"/>
</dbReference>
<dbReference type="SUPFAM" id="SSF52743">
    <property type="entry name" value="Subtilisin-like"/>
    <property type="match status" value="1"/>
</dbReference>
<dbReference type="SUPFAM" id="SSF49452">
    <property type="entry name" value="Starch-binding domain-like"/>
    <property type="match status" value="6"/>
</dbReference>
<evidence type="ECO:0000256" key="10">
    <source>
        <dbReference type="SAM" id="SignalP"/>
    </source>
</evidence>
<dbReference type="GO" id="GO:0006508">
    <property type="term" value="P:proteolysis"/>
    <property type="evidence" value="ECO:0007669"/>
    <property type="project" value="UniProtKB-KW"/>
</dbReference>
<dbReference type="InterPro" id="IPR010259">
    <property type="entry name" value="S8pro/Inhibitor_I9"/>
</dbReference>
<evidence type="ECO:0000256" key="6">
    <source>
        <dbReference type="ARBA" id="ARBA00022825"/>
    </source>
</evidence>
<dbReference type="Gene3D" id="2.60.40.1120">
    <property type="entry name" value="Carboxypeptidase-like, regulatory domain"/>
    <property type="match status" value="12"/>
</dbReference>